<organism evidence="1 2">
    <name type="scientific">Aeromonas salmonicida (strain A449)</name>
    <dbReference type="NCBI Taxonomy" id="382245"/>
    <lineage>
        <taxon>Bacteria</taxon>
        <taxon>Pseudomonadati</taxon>
        <taxon>Pseudomonadota</taxon>
        <taxon>Gammaproteobacteria</taxon>
        <taxon>Aeromonadales</taxon>
        <taxon>Aeromonadaceae</taxon>
        <taxon>Aeromonas</taxon>
    </lineage>
</organism>
<sequence length="254" mass="29035">MPNSRSAQGGAMRVWCWLWCLLSMSAHGETLRLYDYHQHPPFMTGETTGLSRDLVKYLNEKLGGEPRLELWLVNRARLALEMSDPGFDGLVSWVNPVWVGDPQREHYLWTFSMMRDTNELISSLAKPVTYRGPDSLKGLIFGGIEGYRYQGIDDAVARGDLVRHDAKKVRTNFSLLIRGRIDVTLVPGSALAFFTHDAYEGKLFVSPFAQSSYTRHLLLPKSRHELHTRLNDIAEQMGRDPKWLAILESYRSRP</sequence>
<reference evidence="2" key="1">
    <citation type="journal article" date="2008" name="BMC Genomics">
        <title>The genome of Aeromonas salmonicida subsp. salmonicida A449: insights into the evolution of a fish pathogen.</title>
        <authorList>
            <person name="Reith M.E."/>
            <person name="Singh R.K."/>
            <person name="Curtis B."/>
            <person name="Boyd J.M."/>
            <person name="Bouevitch A."/>
            <person name="Kimball J."/>
            <person name="Munholland J."/>
            <person name="Murphy C."/>
            <person name="Sarty D."/>
            <person name="Williams J."/>
            <person name="Nash J.H."/>
            <person name="Johnson S.C."/>
            <person name="Brown L.L."/>
        </authorList>
    </citation>
    <scope>NUCLEOTIDE SEQUENCE [LARGE SCALE GENOMIC DNA]</scope>
    <source>
        <strain evidence="2">A449</strain>
    </source>
</reference>
<dbReference type="HOGENOM" id="CLU_096099_0_0_6"/>
<dbReference type="eggNOG" id="COG0834">
    <property type="taxonomic scope" value="Bacteria"/>
</dbReference>
<protein>
    <submittedName>
        <fullName evidence="1">ABC-type transporter, periplasmic binding protein</fullName>
    </submittedName>
</protein>
<dbReference type="Gene3D" id="3.40.190.10">
    <property type="entry name" value="Periplasmic binding protein-like II"/>
    <property type="match status" value="2"/>
</dbReference>
<dbReference type="STRING" id="29491.GCA_000820065_01948"/>
<evidence type="ECO:0000313" key="1">
    <source>
        <dbReference type="EMBL" id="ABO88717.1"/>
    </source>
</evidence>
<dbReference type="AlphaFoldDB" id="A4SIJ5"/>
<gene>
    <name evidence="1" type="ordered locus">ASA_0551</name>
</gene>
<proteinExistence type="predicted"/>
<accession>A4SIJ5</accession>
<evidence type="ECO:0000313" key="2">
    <source>
        <dbReference type="Proteomes" id="UP000000225"/>
    </source>
</evidence>
<dbReference type="Proteomes" id="UP000000225">
    <property type="component" value="Chromosome"/>
</dbReference>
<dbReference type="KEGG" id="asa:ASA_0551"/>
<dbReference type="SUPFAM" id="SSF53850">
    <property type="entry name" value="Periplasmic binding protein-like II"/>
    <property type="match status" value="1"/>
</dbReference>
<name>A4SIJ5_AERS4</name>
<dbReference type="EMBL" id="CP000644">
    <property type="protein sequence ID" value="ABO88717.1"/>
    <property type="molecule type" value="Genomic_DNA"/>
</dbReference>